<reference evidence="1 2" key="1">
    <citation type="submission" date="2017-02" db="EMBL/GenBank/DDBJ databases">
        <title>Draft Genome Sequences of 'Candidatus Synechococcus spongiarum', Cyanobacterial Symbionts of the Mediterranean Sponge Aplysina aerophoba from two locations.</title>
        <authorList>
            <person name="Slaby B.M."/>
            <person name="Hentschel U."/>
        </authorList>
    </citation>
    <scope>NUCLEOTIDE SEQUENCE [LARGE SCALE GENOMIC DNA]</scope>
    <source>
        <strain evidence="1">LMB bulk15M</strain>
    </source>
</reference>
<comment type="caution">
    <text evidence="1">The sequence shown here is derived from an EMBL/GenBank/DDBJ whole genome shotgun (WGS) entry which is preliminary data.</text>
</comment>
<evidence type="ECO:0008006" key="3">
    <source>
        <dbReference type="Google" id="ProtNLM"/>
    </source>
</evidence>
<organism evidence="1 2">
    <name type="scientific">Candidatus Synechococcus spongiarum LMB bulk15M</name>
    <dbReference type="NCBI Taxonomy" id="1943582"/>
    <lineage>
        <taxon>Bacteria</taxon>
        <taxon>Bacillati</taxon>
        <taxon>Cyanobacteriota</taxon>
        <taxon>Cyanophyceae</taxon>
        <taxon>Synechococcales</taxon>
        <taxon>Synechococcaceae</taxon>
        <taxon>Synechococcus</taxon>
    </lineage>
</organism>
<gene>
    <name evidence="1" type="ORF">BV61_04255</name>
</gene>
<keyword evidence="2" id="KW-1185">Reference proteome</keyword>
<dbReference type="AlphaFoldDB" id="A0A1T1CYS5"/>
<evidence type="ECO:0000313" key="2">
    <source>
        <dbReference type="Proteomes" id="UP000242636"/>
    </source>
</evidence>
<dbReference type="Proteomes" id="UP000242636">
    <property type="component" value="Unassembled WGS sequence"/>
</dbReference>
<sequence length="237" mass="26622">MSRSCRIAAVVEGRTDSIVLKAIIRSLLDGADFEFQTLQPESSVSFRGRPRPAGWSRVYRWSRQAAEEGGGSLSGSSALSQWDLLIIHLDADVADKTYASARIQSPPQNDLPCKKSCPPPRHTTDALRTVLLGWLGEQTCPPRTVLCTPSKTMDAWVLTAIFPDNTTFQTENWECHRNPAGQLKALPQEKRFSKSDYCKRQDEIRQAWRGVSTTLTEAARFRDEFLETLANLENRPQ</sequence>
<name>A0A1T1CYS5_9SYNE</name>
<protein>
    <recommendedName>
        <fullName evidence="3">DUF4276 family protein</fullName>
    </recommendedName>
</protein>
<proteinExistence type="predicted"/>
<evidence type="ECO:0000313" key="1">
    <source>
        <dbReference type="EMBL" id="OOV33779.1"/>
    </source>
</evidence>
<dbReference type="EMBL" id="MWLD01000053">
    <property type="protein sequence ID" value="OOV33779.1"/>
    <property type="molecule type" value="Genomic_DNA"/>
</dbReference>
<accession>A0A1T1CYS5</accession>